<proteinExistence type="inferred from homology"/>
<dbReference type="InterPro" id="IPR010930">
    <property type="entry name" value="Flg_bb/hook_C_dom"/>
</dbReference>
<dbReference type="InterPro" id="IPR019776">
    <property type="entry name" value="Flagellar_basal_body_rod_CS"/>
</dbReference>
<feature type="domain" description="Flagellar basal-body/hook protein C-terminal" evidence="4">
    <location>
        <begin position="226"/>
        <end position="271"/>
    </location>
</feature>
<keyword evidence="6" id="KW-0282">Flagellum</keyword>
<gene>
    <name evidence="6" type="ORF">D7V94_08660</name>
</gene>
<sequence length="273" mass="29436">MVRSLWTAATGMNAQQTNVDTIANNLANVNTVGYKTQVAQFKSLLYQTLQTATTTANGDPKPTSSQVGLGVRNSSINSIFTQGSFLASNGDASFAIEGEGFFAIQGSDGNTYYTRNGDFTWATNGRNGGLILTNQDGLPVLSTTGRTITLNNNYVTSRITITNDGTICYPDANNNPQSLNMTIGMYQFNNPGGLVRKGSTLWETSPASGEALNEATNRNLTRSKMVQGYLEGSNVQVADEMVNLIIAQRAYEMNSKAITTTDEMMQTANNLKR</sequence>
<dbReference type="PROSITE" id="PS00588">
    <property type="entry name" value="FLAGELLA_BB_ROD"/>
    <property type="match status" value="1"/>
</dbReference>
<dbReference type="RefSeq" id="WP_120468825.1">
    <property type="nucleotide sequence ID" value="NZ_CATAJS010000001.1"/>
</dbReference>
<keyword evidence="6" id="KW-0969">Cilium</keyword>
<dbReference type="InterPro" id="IPR001444">
    <property type="entry name" value="Flag_bb_rod_N"/>
</dbReference>
<evidence type="ECO:0000313" key="7">
    <source>
        <dbReference type="Proteomes" id="UP000280696"/>
    </source>
</evidence>
<keyword evidence="6" id="KW-0966">Cell projection</keyword>
<dbReference type="SUPFAM" id="SSF117143">
    <property type="entry name" value="Flagellar hook protein flgE"/>
    <property type="match status" value="1"/>
</dbReference>
<dbReference type="OrthoDB" id="9804559at2"/>
<protein>
    <submittedName>
        <fullName evidence="6">Flagellar hook-basal body protein</fullName>
    </submittedName>
</protein>
<dbReference type="Pfam" id="PF22692">
    <property type="entry name" value="LlgE_F_G_D1"/>
    <property type="match status" value="1"/>
</dbReference>
<organism evidence="6 7">
    <name type="scientific">Parablautia intestinalis</name>
    <dbReference type="NCBI Taxonomy" id="2320100"/>
    <lineage>
        <taxon>Bacteria</taxon>
        <taxon>Bacillati</taxon>
        <taxon>Bacillota</taxon>
        <taxon>Clostridia</taxon>
        <taxon>Lachnospirales</taxon>
        <taxon>Lachnospiraceae</taxon>
        <taxon>Parablautia</taxon>
    </lineage>
</organism>
<keyword evidence="7" id="KW-1185">Reference proteome</keyword>
<feature type="domain" description="Flagellar basal body rod protein N-terminal" evidence="3">
    <location>
        <begin position="7"/>
        <end position="35"/>
    </location>
</feature>
<evidence type="ECO:0000259" key="4">
    <source>
        <dbReference type="Pfam" id="PF06429"/>
    </source>
</evidence>
<dbReference type="AlphaFoldDB" id="A0A3A9AL30"/>
<dbReference type="GO" id="GO:0071978">
    <property type="term" value="P:bacterial-type flagellum-dependent swarming motility"/>
    <property type="evidence" value="ECO:0007669"/>
    <property type="project" value="TreeGrafter"/>
</dbReference>
<comment type="similarity">
    <text evidence="1 2">Belongs to the flagella basal body rod proteins family.</text>
</comment>
<comment type="caution">
    <text evidence="6">The sequence shown here is derived from an EMBL/GenBank/DDBJ whole genome shotgun (WGS) entry which is preliminary data.</text>
</comment>
<dbReference type="InterPro" id="IPR037925">
    <property type="entry name" value="FlgE/F/G-like"/>
</dbReference>
<reference evidence="6 7" key="1">
    <citation type="submission" date="2018-09" db="EMBL/GenBank/DDBJ databases">
        <title>Murine metabolic-syndrome-specific gut microbial biobank.</title>
        <authorList>
            <person name="Liu C."/>
        </authorList>
    </citation>
    <scope>NUCLEOTIDE SEQUENCE [LARGE SCALE GENOMIC DNA]</scope>
    <source>
        <strain evidence="6 7">0.1xD8-82</strain>
    </source>
</reference>
<dbReference type="Pfam" id="PF06429">
    <property type="entry name" value="Flg_bbr_C"/>
    <property type="match status" value="1"/>
</dbReference>
<dbReference type="InterPro" id="IPR053967">
    <property type="entry name" value="LlgE_F_G-like_D1"/>
</dbReference>
<name>A0A3A9AL30_9FIRM</name>
<evidence type="ECO:0000259" key="3">
    <source>
        <dbReference type="Pfam" id="PF00460"/>
    </source>
</evidence>
<evidence type="ECO:0000256" key="2">
    <source>
        <dbReference type="RuleBase" id="RU362116"/>
    </source>
</evidence>
<comment type="subcellular location">
    <subcellularLocation>
        <location evidence="2">Bacterial flagellum basal body</location>
    </subcellularLocation>
</comment>
<dbReference type="PANTHER" id="PTHR30435">
    <property type="entry name" value="FLAGELLAR PROTEIN"/>
    <property type="match status" value="1"/>
</dbReference>
<dbReference type="InterPro" id="IPR020013">
    <property type="entry name" value="Flagellar_FlgE/F/G"/>
</dbReference>
<feature type="domain" description="Flagellar hook protein FlgE/F/G-like D1" evidence="5">
    <location>
        <begin position="95"/>
        <end position="168"/>
    </location>
</feature>
<dbReference type="NCBIfam" id="TIGR03506">
    <property type="entry name" value="FlgEFG_subfam"/>
    <property type="match status" value="2"/>
</dbReference>
<evidence type="ECO:0000256" key="1">
    <source>
        <dbReference type="ARBA" id="ARBA00009677"/>
    </source>
</evidence>
<accession>A0A3A9AL30</accession>
<dbReference type="Pfam" id="PF00460">
    <property type="entry name" value="Flg_bb_rod"/>
    <property type="match status" value="1"/>
</dbReference>
<dbReference type="GO" id="GO:0009425">
    <property type="term" value="C:bacterial-type flagellum basal body"/>
    <property type="evidence" value="ECO:0007669"/>
    <property type="project" value="UniProtKB-SubCell"/>
</dbReference>
<keyword evidence="2" id="KW-0975">Bacterial flagellum</keyword>
<dbReference type="PANTHER" id="PTHR30435:SF19">
    <property type="entry name" value="FLAGELLAR BASAL-BODY ROD PROTEIN FLGG"/>
    <property type="match status" value="1"/>
</dbReference>
<evidence type="ECO:0000259" key="5">
    <source>
        <dbReference type="Pfam" id="PF22692"/>
    </source>
</evidence>
<dbReference type="EMBL" id="RAYQ01000008">
    <property type="protein sequence ID" value="RKI91674.1"/>
    <property type="molecule type" value="Genomic_DNA"/>
</dbReference>
<dbReference type="Proteomes" id="UP000280696">
    <property type="component" value="Unassembled WGS sequence"/>
</dbReference>
<evidence type="ECO:0000313" key="6">
    <source>
        <dbReference type="EMBL" id="RKI91674.1"/>
    </source>
</evidence>